<name>A0A1F6TRJ0_9PROT</name>
<protein>
    <recommendedName>
        <fullName evidence="3">LPP20 lipoprotein</fullName>
    </recommendedName>
</protein>
<sequence>MGAVLACVALLAACAGRTQLESDIGVKGAPDWVNKGTAYVKNQDGKLFHGVGSAGPTGDASLQRSVADDRARAELARIFSSYLDVVSSDYQAAARSGGAAVAEESVSRQIKNLTQVNLAGAQIVARWLDKKTSAVYSIAEIDMRQLKTTLGAAQEMNEDVRRYIQSNADNIFDRVSKEKK</sequence>
<dbReference type="EMBL" id="MFSU01000049">
    <property type="protein sequence ID" value="OGI47669.1"/>
    <property type="molecule type" value="Genomic_DNA"/>
</dbReference>
<dbReference type="STRING" id="1817760.A2151_03195"/>
<accession>A0A1F6TRJ0</accession>
<evidence type="ECO:0000313" key="1">
    <source>
        <dbReference type="EMBL" id="OGI47669.1"/>
    </source>
</evidence>
<proteinExistence type="predicted"/>
<gene>
    <name evidence="1" type="ORF">A2151_03195</name>
</gene>
<dbReference type="Proteomes" id="UP000178885">
    <property type="component" value="Unassembled WGS sequence"/>
</dbReference>
<reference evidence="1 2" key="1">
    <citation type="journal article" date="2016" name="Nat. Commun.">
        <title>Thousands of microbial genomes shed light on interconnected biogeochemical processes in an aquifer system.</title>
        <authorList>
            <person name="Anantharaman K."/>
            <person name="Brown C.T."/>
            <person name="Hug L.A."/>
            <person name="Sharon I."/>
            <person name="Castelle C.J."/>
            <person name="Probst A.J."/>
            <person name="Thomas B.C."/>
            <person name="Singh A."/>
            <person name="Wilkins M.J."/>
            <person name="Karaoz U."/>
            <person name="Brodie E.L."/>
            <person name="Williams K.H."/>
            <person name="Hubbard S.S."/>
            <person name="Banfield J.F."/>
        </authorList>
    </citation>
    <scope>NUCLEOTIDE SEQUENCE [LARGE SCALE GENOMIC DNA]</scope>
</reference>
<dbReference type="Gene3D" id="3.10.129.140">
    <property type="entry name" value="Helicobacter TNF-alpha-Inducing protein"/>
    <property type="match status" value="1"/>
</dbReference>
<dbReference type="AlphaFoldDB" id="A0A1F6TRJ0"/>
<comment type="caution">
    <text evidence="1">The sequence shown here is derived from an EMBL/GenBank/DDBJ whole genome shotgun (WGS) entry which is preliminary data.</text>
</comment>
<evidence type="ECO:0008006" key="3">
    <source>
        <dbReference type="Google" id="ProtNLM"/>
    </source>
</evidence>
<organism evidence="1 2">
    <name type="scientific">Candidatus Muproteobacteria bacterium RBG_16_65_34</name>
    <dbReference type="NCBI Taxonomy" id="1817760"/>
    <lineage>
        <taxon>Bacteria</taxon>
        <taxon>Pseudomonadati</taxon>
        <taxon>Pseudomonadota</taxon>
        <taxon>Candidatus Muproteobacteria</taxon>
    </lineage>
</organism>
<evidence type="ECO:0000313" key="2">
    <source>
        <dbReference type="Proteomes" id="UP000178885"/>
    </source>
</evidence>